<comment type="caution">
    <text evidence="2">The sequence shown here is derived from an EMBL/GenBank/DDBJ whole genome shotgun (WGS) entry which is preliminary data.</text>
</comment>
<keyword evidence="3" id="KW-1185">Reference proteome</keyword>
<dbReference type="AlphaFoldDB" id="A0A8X6UYV0"/>
<evidence type="ECO:0000313" key="2">
    <source>
        <dbReference type="EMBL" id="GFX98056.1"/>
    </source>
</evidence>
<dbReference type="InterPro" id="IPR036397">
    <property type="entry name" value="RNaseH_sf"/>
</dbReference>
<dbReference type="InterPro" id="IPR038717">
    <property type="entry name" value="Tc1-like_DDE_dom"/>
</dbReference>
<gene>
    <name evidence="2" type="primary">TCB2_364</name>
    <name evidence="2" type="ORF">TNCV_4907051</name>
</gene>
<proteinExistence type="predicted"/>
<feature type="domain" description="Tc1-like transposase DDE" evidence="1">
    <location>
        <begin position="67"/>
        <end position="156"/>
    </location>
</feature>
<dbReference type="Proteomes" id="UP000887159">
    <property type="component" value="Unassembled WGS sequence"/>
</dbReference>
<sequence>MSSGNSLPQFNLVVQGGTERGFPHTLFCIYGRRRIWREPHEAVNSSFIIRPVQGSGVNIMIWGMFWHKSGALMFLEGKQTAMRYLDILADQVHPAMLHFYPVGDGYFIDDNATIHRPRSIHNWIPEDLFDLQYLPSPPHSPYLNPIENMWDIMKHTSDSTLLFPLIYKT</sequence>
<accession>A0A8X6UYV0</accession>
<reference evidence="2" key="1">
    <citation type="submission" date="2020-08" db="EMBL/GenBank/DDBJ databases">
        <title>Multicomponent nature underlies the extraordinary mechanical properties of spider dragline silk.</title>
        <authorList>
            <person name="Kono N."/>
            <person name="Nakamura H."/>
            <person name="Mori M."/>
            <person name="Yoshida Y."/>
            <person name="Ohtoshi R."/>
            <person name="Malay A.D."/>
            <person name="Moran D.A.P."/>
            <person name="Tomita M."/>
            <person name="Numata K."/>
            <person name="Arakawa K."/>
        </authorList>
    </citation>
    <scope>NUCLEOTIDE SEQUENCE</scope>
</reference>
<dbReference type="Gene3D" id="3.30.420.10">
    <property type="entry name" value="Ribonuclease H-like superfamily/Ribonuclease H"/>
    <property type="match status" value="1"/>
</dbReference>
<name>A0A8X6UYV0_TRICX</name>
<protein>
    <submittedName>
        <fullName evidence="2">Transposable element Tcb2 transposase</fullName>
    </submittedName>
</protein>
<dbReference type="Pfam" id="PF13358">
    <property type="entry name" value="DDE_3"/>
    <property type="match status" value="1"/>
</dbReference>
<evidence type="ECO:0000313" key="3">
    <source>
        <dbReference type="Proteomes" id="UP000887159"/>
    </source>
</evidence>
<evidence type="ECO:0000259" key="1">
    <source>
        <dbReference type="Pfam" id="PF13358"/>
    </source>
</evidence>
<dbReference type="GO" id="GO:0003676">
    <property type="term" value="F:nucleic acid binding"/>
    <property type="evidence" value="ECO:0007669"/>
    <property type="project" value="InterPro"/>
</dbReference>
<organism evidence="2 3">
    <name type="scientific">Trichonephila clavipes</name>
    <name type="common">Golden silk orbweaver</name>
    <name type="synonym">Nephila clavipes</name>
    <dbReference type="NCBI Taxonomy" id="2585209"/>
    <lineage>
        <taxon>Eukaryota</taxon>
        <taxon>Metazoa</taxon>
        <taxon>Ecdysozoa</taxon>
        <taxon>Arthropoda</taxon>
        <taxon>Chelicerata</taxon>
        <taxon>Arachnida</taxon>
        <taxon>Araneae</taxon>
        <taxon>Araneomorphae</taxon>
        <taxon>Entelegynae</taxon>
        <taxon>Araneoidea</taxon>
        <taxon>Nephilidae</taxon>
        <taxon>Trichonephila</taxon>
    </lineage>
</organism>
<dbReference type="EMBL" id="BMAU01021201">
    <property type="protein sequence ID" value="GFX98056.1"/>
    <property type="molecule type" value="Genomic_DNA"/>
</dbReference>